<dbReference type="SMART" id="SM00563">
    <property type="entry name" value="PlsC"/>
    <property type="match status" value="1"/>
</dbReference>
<keyword evidence="7 9" id="KW-0808">Transferase</keyword>
<protein>
    <recommendedName>
        <fullName evidence="6 9">1-acyl-sn-glycerol-3-phosphate acyltransferase</fullName>
        <ecNumber evidence="5 9">2.3.1.51</ecNumber>
    </recommendedName>
</protein>
<evidence type="ECO:0000256" key="10">
    <source>
        <dbReference type="SAM" id="Phobius"/>
    </source>
</evidence>
<evidence type="ECO:0000256" key="8">
    <source>
        <dbReference type="ARBA" id="ARBA00023315"/>
    </source>
</evidence>
<dbReference type="RefSeq" id="WP_343333828.1">
    <property type="nucleotide sequence ID" value="NZ_JAPOHD010000027.1"/>
</dbReference>
<accession>A0A9X3J5F0</accession>
<feature type="domain" description="Phospholipid/glycerol acyltransferase" evidence="11">
    <location>
        <begin position="75"/>
        <end position="187"/>
    </location>
</feature>
<dbReference type="EC" id="2.3.1.51" evidence="5 9"/>
<name>A0A9X3J5F0_9BACT</name>
<evidence type="ECO:0000256" key="1">
    <source>
        <dbReference type="ARBA" id="ARBA00001141"/>
    </source>
</evidence>
<evidence type="ECO:0000256" key="9">
    <source>
        <dbReference type="RuleBase" id="RU361267"/>
    </source>
</evidence>
<comment type="similarity">
    <text evidence="4 9">Belongs to the 1-acyl-sn-glycerol-3-phosphate acyltransferase family.</text>
</comment>
<dbReference type="AlphaFoldDB" id="A0A9X3J5F0"/>
<keyword evidence="10" id="KW-1133">Transmembrane helix</keyword>
<dbReference type="SUPFAM" id="SSF69593">
    <property type="entry name" value="Glycerol-3-phosphate (1)-acyltransferase"/>
    <property type="match status" value="1"/>
</dbReference>
<dbReference type="GO" id="GO:0016020">
    <property type="term" value="C:membrane"/>
    <property type="evidence" value="ECO:0007669"/>
    <property type="project" value="InterPro"/>
</dbReference>
<evidence type="ECO:0000256" key="2">
    <source>
        <dbReference type="ARBA" id="ARBA00004728"/>
    </source>
</evidence>
<keyword evidence="13" id="KW-1185">Reference proteome</keyword>
<dbReference type="InterPro" id="IPR004552">
    <property type="entry name" value="AGP_acyltrans"/>
</dbReference>
<comment type="caution">
    <text evidence="12">The sequence shown here is derived from an EMBL/GenBank/DDBJ whole genome shotgun (WGS) entry which is preliminary data.</text>
</comment>
<keyword evidence="9" id="KW-0443">Lipid metabolism</keyword>
<dbReference type="CDD" id="cd07989">
    <property type="entry name" value="LPLAT_AGPAT-like"/>
    <property type="match status" value="1"/>
</dbReference>
<keyword evidence="10" id="KW-0812">Transmembrane</keyword>
<keyword evidence="8 9" id="KW-0012">Acyltransferase</keyword>
<keyword evidence="9" id="KW-0444">Lipid biosynthesis</keyword>
<dbReference type="InterPro" id="IPR002123">
    <property type="entry name" value="Plipid/glycerol_acylTrfase"/>
</dbReference>
<sequence>MKLVRNILLSPLTVVRLIIILLMSGYVTTIGWFWLKLFGFSRRMQQWVMQAWGTSIVFCLGIKINRNDLPKSNNFILMPNHRSYLDIFIIAALTPSTMVGKAEINKWPFMKLGVRVTNSILVDRKDSRSLLNTMKKIKESVKQGIPVTLFPEGTTHAGPLTKEFKNGSFKIAADSGIPVIPMAIDFEDKADAWIGDDTLVGHFFRQMGKFQTKVNIRYCDPISDNDYKTLQEKTKSQIDAMLTEIQNR</sequence>
<evidence type="ECO:0000256" key="7">
    <source>
        <dbReference type="ARBA" id="ARBA00022679"/>
    </source>
</evidence>
<keyword evidence="10" id="KW-0472">Membrane</keyword>
<dbReference type="NCBIfam" id="TIGR00530">
    <property type="entry name" value="AGP_acyltrn"/>
    <property type="match status" value="1"/>
</dbReference>
<dbReference type="PANTHER" id="PTHR10434">
    <property type="entry name" value="1-ACYL-SN-GLYCEROL-3-PHOSPHATE ACYLTRANSFERASE"/>
    <property type="match status" value="1"/>
</dbReference>
<keyword evidence="9" id="KW-1208">Phospholipid metabolism</keyword>
<evidence type="ECO:0000313" key="12">
    <source>
        <dbReference type="EMBL" id="MCY1721499.1"/>
    </source>
</evidence>
<proteinExistence type="inferred from homology"/>
<evidence type="ECO:0000256" key="4">
    <source>
        <dbReference type="ARBA" id="ARBA00008655"/>
    </source>
</evidence>
<organism evidence="12 13">
    <name type="scientific">Draconibacterium aestuarii</name>
    <dbReference type="NCBI Taxonomy" id="2998507"/>
    <lineage>
        <taxon>Bacteria</taxon>
        <taxon>Pseudomonadati</taxon>
        <taxon>Bacteroidota</taxon>
        <taxon>Bacteroidia</taxon>
        <taxon>Marinilabiliales</taxon>
        <taxon>Prolixibacteraceae</taxon>
        <taxon>Draconibacterium</taxon>
    </lineage>
</organism>
<evidence type="ECO:0000259" key="11">
    <source>
        <dbReference type="SMART" id="SM00563"/>
    </source>
</evidence>
<comment type="pathway">
    <text evidence="3">Lipid metabolism.</text>
</comment>
<gene>
    <name evidence="12" type="ORF">OU798_14175</name>
</gene>
<dbReference type="GO" id="GO:0006654">
    <property type="term" value="P:phosphatidic acid biosynthetic process"/>
    <property type="evidence" value="ECO:0007669"/>
    <property type="project" value="TreeGrafter"/>
</dbReference>
<evidence type="ECO:0000256" key="5">
    <source>
        <dbReference type="ARBA" id="ARBA00013211"/>
    </source>
</evidence>
<dbReference type="EMBL" id="JAPOHD010000027">
    <property type="protein sequence ID" value="MCY1721499.1"/>
    <property type="molecule type" value="Genomic_DNA"/>
</dbReference>
<reference evidence="12" key="1">
    <citation type="submission" date="2022-11" db="EMBL/GenBank/DDBJ databases">
        <title>Marilongibacter aestuarii gen. nov., sp. nov., isolated from tidal flat sediment.</title>
        <authorList>
            <person name="Jiayan W."/>
        </authorList>
    </citation>
    <scope>NUCLEOTIDE SEQUENCE</scope>
    <source>
        <strain evidence="12">Z1-6</strain>
    </source>
</reference>
<comment type="pathway">
    <text evidence="2">Phospholipid metabolism; CDP-diacylglycerol biosynthesis; CDP-diacylglycerol from sn-glycerol 3-phosphate: step 2/3.</text>
</comment>
<comment type="domain">
    <text evidence="9">The HXXXXD motif is essential for acyltransferase activity and may constitute the binding site for the phosphate moiety of the glycerol-3-phosphate.</text>
</comment>
<dbReference type="Pfam" id="PF01553">
    <property type="entry name" value="Acyltransferase"/>
    <property type="match status" value="1"/>
</dbReference>
<evidence type="ECO:0000256" key="3">
    <source>
        <dbReference type="ARBA" id="ARBA00005189"/>
    </source>
</evidence>
<feature type="transmembrane region" description="Helical" evidence="10">
    <location>
        <begin position="12"/>
        <end position="35"/>
    </location>
</feature>
<comment type="catalytic activity">
    <reaction evidence="1 9">
        <text>a 1-acyl-sn-glycero-3-phosphate + an acyl-CoA = a 1,2-diacyl-sn-glycero-3-phosphate + CoA</text>
        <dbReference type="Rhea" id="RHEA:19709"/>
        <dbReference type="ChEBI" id="CHEBI:57287"/>
        <dbReference type="ChEBI" id="CHEBI:57970"/>
        <dbReference type="ChEBI" id="CHEBI:58342"/>
        <dbReference type="ChEBI" id="CHEBI:58608"/>
        <dbReference type="EC" id="2.3.1.51"/>
    </reaction>
</comment>
<keyword evidence="9" id="KW-0594">Phospholipid biosynthesis</keyword>
<dbReference type="PANTHER" id="PTHR10434:SF11">
    <property type="entry name" value="1-ACYL-SN-GLYCEROL-3-PHOSPHATE ACYLTRANSFERASE"/>
    <property type="match status" value="1"/>
</dbReference>
<dbReference type="Proteomes" id="UP001145087">
    <property type="component" value="Unassembled WGS sequence"/>
</dbReference>
<dbReference type="GO" id="GO:0003841">
    <property type="term" value="F:1-acylglycerol-3-phosphate O-acyltransferase activity"/>
    <property type="evidence" value="ECO:0007669"/>
    <property type="project" value="UniProtKB-UniRule"/>
</dbReference>
<evidence type="ECO:0000256" key="6">
    <source>
        <dbReference type="ARBA" id="ARBA00016139"/>
    </source>
</evidence>
<evidence type="ECO:0000313" key="13">
    <source>
        <dbReference type="Proteomes" id="UP001145087"/>
    </source>
</evidence>